<keyword evidence="3" id="KW-1185">Reference proteome</keyword>
<feature type="region of interest" description="Disordered" evidence="1">
    <location>
        <begin position="240"/>
        <end position="259"/>
    </location>
</feature>
<gene>
    <name evidence="2" type="ORF">M427DRAFT_35861</name>
</gene>
<sequence length="284" mass="30376">MAYRTSPTRSPSGVAHPLRLALAALAALAASHIATADIVLFATWLDSSNCTGPPQYGQLQSVNCNFQGQSPLPVSSSLDAVQCQPLINGTTKQPITVGSYKSACVANQGLTNLTKLFPGVNDTQYFFHDILNSPTCATNLISRTFDIADGRCRPHYSYDTNFTVDTYSPPSESRLRWSYYSKDCKTFYECRDSACTANCTAFNNTNIDKCVPNISPPNDFMDLSQCSTMPAVDANYTANATQSGASTPTPTPAGSGKGNGVVSHRSTVIVFLVAHVMTITALGL</sequence>
<evidence type="ECO:0000313" key="3">
    <source>
        <dbReference type="Proteomes" id="UP000070544"/>
    </source>
</evidence>
<reference evidence="2 3" key="1">
    <citation type="journal article" date="2015" name="Genome Biol. Evol.">
        <title>Phylogenomic analyses indicate that early fungi evolved digesting cell walls of algal ancestors of land plants.</title>
        <authorList>
            <person name="Chang Y."/>
            <person name="Wang S."/>
            <person name="Sekimoto S."/>
            <person name="Aerts A.L."/>
            <person name="Choi C."/>
            <person name="Clum A."/>
            <person name="LaButti K.M."/>
            <person name="Lindquist E.A."/>
            <person name="Yee Ngan C."/>
            <person name="Ohm R.A."/>
            <person name="Salamov A.A."/>
            <person name="Grigoriev I.V."/>
            <person name="Spatafora J.W."/>
            <person name="Berbee M.L."/>
        </authorList>
    </citation>
    <scope>NUCLEOTIDE SEQUENCE [LARGE SCALE GENOMIC DNA]</scope>
    <source>
        <strain evidence="2 3">JEL478</strain>
    </source>
</reference>
<accession>A0A139A405</accession>
<evidence type="ECO:0000313" key="2">
    <source>
        <dbReference type="EMBL" id="KXS11318.1"/>
    </source>
</evidence>
<evidence type="ECO:0000256" key="1">
    <source>
        <dbReference type="SAM" id="MobiDB-lite"/>
    </source>
</evidence>
<dbReference type="Proteomes" id="UP000070544">
    <property type="component" value="Unassembled WGS sequence"/>
</dbReference>
<name>A0A139A405_GONPJ</name>
<protein>
    <submittedName>
        <fullName evidence="2">Uncharacterized protein</fullName>
    </submittedName>
</protein>
<organism evidence="2 3">
    <name type="scientific">Gonapodya prolifera (strain JEL478)</name>
    <name type="common">Monoblepharis prolifera</name>
    <dbReference type="NCBI Taxonomy" id="1344416"/>
    <lineage>
        <taxon>Eukaryota</taxon>
        <taxon>Fungi</taxon>
        <taxon>Fungi incertae sedis</taxon>
        <taxon>Chytridiomycota</taxon>
        <taxon>Chytridiomycota incertae sedis</taxon>
        <taxon>Monoblepharidomycetes</taxon>
        <taxon>Monoblepharidales</taxon>
        <taxon>Gonapodyaceae</taxon>
        <taxon>Gonapodya</taxon>
    </lineage>
</organism>
<proteinExistence type="predicted"/>
<dbReference type="AlphaFoldDB" id="A0A139A405"/>
<dbReference type="EMBL" id="KQ965803">
    <property type="protein sequence ID" value="KXS11318.1"/>
    <property type="molecule type" value="Genomic_DNA"/>
</dbReference>